<sequence length="337" mass="38030">MKIFIASPGFYYDGFNSKLRGEGRWLVHMAGVLSAAGHNVTIFSNDMVRPYTDRGVAFDSILNVRSDRECDIVVSMDAFLDVPHLGQTDRGPWIARLKAPKRVQALFFPTDDSVYDHIPVIHPWSWGKGHFVPIITHSSTAPPGFDRTRFHWYSKRPNEIPEYLVGMLKGLRDLVADRHASGGLFVDGAWIMSDDYRNCTPETEVEAKSLFTQIMQIGGSESLSNWAPYDYVQESIRMSKLLVGVHHPVAAPSMAEAVAAGALPIIFENQKQCPPFDKCDFPFIPLDSSEFEIVEFITRAWTDKDFFEKSVLLGQEAIVDHAQDRASRLIVNFFEEL</sequence>
<accession>A0A0F9QP61</accession>
<dbReference type="AlphaFoldDB" id="A0A0F9QP61"/>
<proteinExistence type="predicted"/>
<name>A0A0F9QP61_9ZZZZ</name>
<protein>
    <submittedName>
        <fullName evidence="1">Uncharacterized protein</fullName>
    </submittedName>
</protein>
<organism evidence="1">
    <name type="scientific">marine sediment metagenome</name>
    <dbReference type="NCBI Taxonomy" id="412755"/>
    <lineage>
        <taxon>unclassified sequences</taxon>
        <taxon>metagenomes</taxon>
        <taxon>ecological metagenomes</taxon>
    </lineage>
</organism>
<dbReference type="EMBL" id="LAZR01003767">
    <property type="protein sequence ID" value="KKN14921.1"/>
    <property type="molecule type" value="Genomic_DNA"/>
</dbReference>
<evidence type="ECO:0000313" key="1">
    <source>
        <dbReference type="EMBL" id="KKN14921.1"/>
    </source>
</evidence>
<gene>
    <name evidence="1" type="ORF">LCGC14_0991260</name>
</gene>
<reference evidence="1" key="1">
    <citation type="journal article" date="2015" name="Nature">
        <title>Complex archaea that bridge the gap between prokaryotes and eukaryotes.</title>
        <authorList>
            <person name="Spang A."/>
            <person name="Saw J.H."/>
            <person name="Jorgensen S.L."/>
            <person name="Zaremba-Niedzwiedzka K."/>
            <person name="Martijn J."/>
            <person name="Lind A.E."/>
            <person name="van Eijk R."/>
            <person name="Schleper C."/>
            <person name="Guy L."/>
            <person name="Ettema T.J."/>
        </authorList>
    </citation>
    <scope>NUCLEOTIDE SEQUENCE</scope>
</reference>
<comment type="caution">
    <text evidence="1">The sequence shown here is derived from an EMBL/GenBank/DDBJ whole genome shotgun (WGS) entry which is preliminary data.</text>
</comment>